<accession>A0ABN3GPF9</accession>
<sequence>MFAQRGAGIGGAVHPALLQRRDQALHDVVQPVRDQIRRDVEAVERAVRVVPAEVEVPQQARLRQRGGRGDLLAADPVGLLLRLGRRVADDDRRARQDADVVLRAAGGAQAGADVVGERQGVVELDS</sequence>
<proteinExistence type="predicted"/>
<keyword evidence="2" id="KW-1185">Reference proteome</keyword>
<evidence type="ECO:0000313" key="2">
    <source>
        <dbReference type="Proteomes" id="UP001501444"/>
    </source>
</evidence>
<dbReference type="EMBL" id="BAAARV010000040">
    <property type="protein sequence ID" value="GAA2357400.1"/>
    <property type="molecule type" value="Genomic_DNA"/>
</dbReference>
<name>A0ABN3GPF9_9ACTN</name>
<protein>
    <submittedName>
        <fullName evidence="1">Uncharacterized protein</fullName>
    </submittedName>
</protein>
<organism evidence="1 2">
    <name type="scientific">Dactylosporangium salmoneum</name>
    <dbReference type="NCBI Taxonomy" id="53361"/>
    <lineage>
        <taxon>Bacteria</taxon>
        <taxon>Bacillati</taxon>
        <taxon>Actinomycetota</taxon>
        <taxon>Actinomycetes</taxon>
        <taxon>Micromonosporales</taxon>
        <taxon>Micromonosporaceae</taxon>
        <taxon>Dactylosporangium</taxon>
    </lineage>
</organism>
<reference evidence="1 2" key="1">
    <citation type="journal article" date="2019" name="Int. J. Syst. Evol. Microbiol.">
        <title>The Global Catalogue of Microorganisms (GCM) 10K type strain sequencing project: providing services to taxonomists for standard genome sequencing and annotation.</title>
        <authorList>
            <consortium name="The Broad Institute Genomics Platform"/>
            <consortium name="The Broad Institute Genome Sequencing Center for Infectious Disease"/>
            <person name="Wu L."/>
            <person name="Ma J."/>
        </authorList>
    </citation>
    <scope>NUCLEOTIDE SEQUENCE [LARGE SCALE GENOMIC DNA]</scope>
    <source>
        <strain evidence="1 2">JCM 3272</strain>
    </source>
</reference>
<dbReference type="Proteomes" id="UP001501444">
    <property type="component" value="Unassembled WGS sequence"/>
</dbReference>
<gene>
    <name evidence="1" type="ORF">GCM10010170_050710</name>
</gene>
<comment type="caution">
    <text evidence="1">The sequence shown here is derived from an EMBL/GenBank/DDBJ whole genome shotgun (WGS) entry which is preliminary data.</text>
</comment>
<evidence type="ECO:0000313" key="1">
    <source>
        <dbReference type="EMBL" id="GAA2357400.1"/>
    </source>
</evidence>